<dbReference type="GeneID" id="101859884"/>
<evidence type="ECO:0000313" key="3">
    <source>
        <dbReference type="Proteomes" id="UP000694888"/>
    </source>
</evidence>
<dbReference type="InterPro" id="IPR036638">
    <property type="entry name" value="HLH_DNA-bd_sf"/>
</dbReference>
<sequence>MEGYVCGLSEGFFEFCGSHGYSMEPSYPYMSDAHMYTDFPDFQNDPYLDSPESDQENCAGYFEPRLSGVGDGVPKKHQQRKAANMRERRRMKSINDAFEHLRRRVPANTNADRRLSKVDTLRLAIRYISYLSELVKSCGDLREGSKHKHVQKKIILRCHVSDGEDGDMGNGQTVIGHSLSWSRRKPEVNERSTLTAKIWMPGSPTDSDLINLTSCSHGLDPSFSSVTG</sequence>
<dbReference type="Proteomes" id="UP000694888">
    <property type="component" value="Unplaced"/>
</dbReference>
<evidence type="ECO:0000256" key="1">
    <source>
        <dbReference type="SAM" id="MobiDB-lite"/>
    </source>
</evidence>
<dbReference type="SUPFAM" id="SSF47459">
    <property type="entry name" value="HLH, helix-loop-helix DNA-binding domain"/>
    <property type="match status" value="1"/>
</dbReference>
<dbReference type="PANTHER" id="PTHR23349:SF112">
    <property type="entry name" value="48 RELATED 1, ISOFORM B"/>
    <property type="match status" value="1"/>
</dbReference>
<dbReference type="InterPro" id="IPR011598">
    <property type="entry name" value="bHLH_dom"/>
</dbReference>
<keyword evidence="3" id="KW-1185">Reference proteome</keyword>
<organism evidence="3 4">
    <name type="scientific">Aplysia californica</name>
    <name type="common">California sea hare</name>
    <dbReference type="NCBI Taxonomy" id="6500"/>
    <lineage>
        <taxon>Eukaryota</taxon>
        <taxon>Metazoa</taxon>
        <taxon>Spiralia</taxon>
        <taxon>Lophotrochozoa</taxon>
        <taxon>Mollusca</taxon>
        <taxon>Gastropoda</taxon>
        <taxon>Heterobranchia</taxon>
        <taxon>Euthyneura</taxon>
        <taxon>Tectipleura</taxon>
        <taxon>Aplysiida</taxon>
        <taxon>Aplysioidea</taxon>
        <taxon>Aplysiidae</taxon>
        <taxon>Aplysia</taxon>
    </lineage>
</organism>
<reference evidence="4" key="1">
    <citation type="submission" date="2025-08" db="UniProtKB">
        <authorList>
            <consortium name="RefSeq"/>
        </authorList>
    </citation>
    <scope>IDENTIFICATION</scope>
</reference>
<dbReference type="InterPro" id="IPR050283">
    <property type="entry name" value="E-box_TF_Regulators"/>
</dbReference>
<evidence type="ECO:0000313" key="4">
    <source>
        <dbReference type="RefSeq" id="XP_012942586.1"/>
    </source>
</evidence>
<dbReference type="PROSITE" id="PS50888">
    <property type="entry name" value="BHLH"/>
    <property type="match status" value="1"/>
</dbReference>
<dbReference type="RefSeq" id="XP_012942586.1">
    <property type="nucleotide sequence ID" value="XM_013087132.2"/>
</dbReference>
<gene>
    <name evidence="4" type="primary">LOC101859884</name>
</gene>
<feature type="region of interest" description="Disordered" evidence="1">
    <location>
        <begin position="69"/>
        <end position="88"/>
    </location>
</feature>
<dbReference type="SMART" id="SM00353">
    <property type="entry name" value="HLH"/>
    <property type="match status" value="1"/>
</dbReference>
<dbReference type="PANTHER" id="PTHR23349">
    <property type="entry name" value="BASIC HELIX-LOOP-HELIX TRANSCRIPTION FACTOR, TWIST"/>
    <property type="match status" value="1"/>
</dbReference>
<dbReference type="Pfam" id="PF00010">
    <property type="entry name" value="HLH"/>
    <property type="match status" value="1"/>
</dbReference>
<feature type="domain" description="BHLH" evidence="2">
    <location>
        <begin position="78"/>
        <end position="131"/>
    </location>
</feature>
<accession>A0ABM1A7Z7</accession>
<proteinExistence type="predicted"/>
<dbReference type="CDD" id="cd19686">
    <property type="entry name" value="bHLH_TS_FERD3L_like"/>
    <property type="match status" value="1"/>
</dbReference>
<evidence type="ECO:0000259" key="2">
    <source>
        <dbReference type="PROSITE" id="PS50888"/>
    </source>
</evidence>
<protein>
    <submittedName>
        <fullName evidence="4">Pancreas transcription factor 1 subunit alpha</fullName>
    </submittedName>
</protein>
<name>A0ABM1A7Z7_APLCA</name>
<dbReference type="Gene3D" id="4.10.280.10">
    <property type="entry name" value="Helix-loop-helix DNA-binding domain"/>
    <property type="match status" value="1"/>
</dbReference>